<name>E0ULY2_GLOV7</name>
<dbReference type="EMBL" id="CP002199">
    <property type="protein sequence ID" value="ADN17962.1"/>
    <property type="molecule type" value="Genomic_DNA"/>
</dbReference>
<accession>E0ULY2</accession>
<keyword evidence="3" id="KW-1185">Reference proteome</keyword>
<dbReference type="RefSeq" id="WP_013334712.1">
    <property type="nucleotide sequence ID" value="NC_014533.1"/>
</dbReference>
<evidence type="ECO:0000313" key="3">
    <source>
        <dbReference type="Proteomes" id="UP000008206"/>
    </source>
</evidence>
<geneLocation type="plasmid" evidence="2 3">
    <name>Cy782201</name>
</geneLocation>
<keyword evidence="2" id="KW-0614">Plasmid</keyword>
<dbReference type="HOGENOM" id="CLU_3024551_0_0_3"/>
<reference evidence="3" key="1">
    <citation type="journal article" date="2011" name="MBio">
        <title>Novel metabolic attributes of the genus Cyanothece, comprising a group of unicellular nitrogen-fixing Cyanobacteria.</title>
        <authorList>
            <person name="Bandyopadhyay A."/>
            <person name="Elvitigala T."/>
            <person name="Welsh E."/>
            <person name="Stockel J."/>
            <person name="Liberton M."/>
            <person name="Min H."/>
            <person name="Sherman L.A."/>
            <person name="Pakrasi H.B."/>
        </authorList>
    </citation>
    <scope>NUCLEOTIDE SEQUENCE [LARGE SCALE GENOMIC DNA]</scope>
    <source>
        <strain evidence="3">PCC 7822</strain>
        <plasmid evidence="3">Cy782201</plasmid>
    </source>
</reference>
<proteinExistence type="predicted"/>
<protein>
    <submittedName>
        <fullName evidence="2">Uncharacterized protein</fullName>
    </submittedName>
</protein>
<evidence type="ECO:0000256" key="1">
    <source>
        <dbReference type="SAM" id="MobiDB-lite"/>
    </source>
</evidence>
<organism evidence="2 3">
    <name type="scientific">Gloeothece verrucosa (strain PCC 7822)</name>
    <name type="common">Cyanothece sp. (strain PCC 7822)</name>
    <dbReference type="NCBI Taxonomy" id="497965"/>
    <lineage>
        <taxon>Bacteria</taxon>
        <taxon>Bacillati</taxon>
        <taxon>Cyanobacteriota</taxon>
        <taxon>Cyanophyceae</taxon>
        <taxon>Oscillatoriophycideae</taxon>
        <taxon>Chroococcales</taxon>
        <taxon>Aphanothecaceae</taxon>
        <taxon>Gloeothece</taxon>
        <taxon>Gloeothece verrucosa</taxon>
    </lineage>
</organism>
<feature type="region of interest" description="Disordered" evidence="1">
    <location>
        <begin position="31"/>
        <end position="55"/>
    </location>
</feature>
<dbReference type="AlphaFoldDB" id="E0ULY2"/>
<dbReference type="Proteomes" id="UP000008206">
    <property type="component" value="Plasmid Cy782201"/>
</dbReference>
<dbReference type="KEGG" id="cyj:Cyan7822_6129"/>
<feature type="compositionally biased region" description="Acidic residues" evidence="1">
    <location>
        <begin position="31"/>
        <end position="42"/>
    </location>
</feature>
<evidence type="ECO:0000313" key="2">
    <source>
        <dbReference type="EMBL" id="ADN17962.1"/>
    </source>
</evidence>
<gene>
    <name evidence="2" type="ordered locus">Cyan7822_6129</name>
</gene>
<sequence length="55" mass="6322">MNADLNLYTIADLTNEEKEGFFNDLFEEETSYEDPTVDDDGDLGWLENLLSSNEE</sequence>